<dbReference type="CDD" id="cd17546">
    <property type="entry name" value="REC_hyHK_CKI1_RcsC-like"/>
    <property type="match status" value="1"/>
</dbReference>
<keyword evidence="13 17" id="KW-0472">Membrane</keyword>
<keyword evidence="8" id="KW-0808">Transferase</keyword>
<evidence type="ECO:0000256" key="2">
    <source>
        <dbReference type="ARBA" id="ARBA00004651"/>
    </source>
</evidence>
<evidence type="ECO:0000256" key="7">
    <source>
        <dbReference type="ARBA" id="ARBA00022553"/>
    </source>
</evidence>
<evidence type="ECO:0000256" key="5">
    <source>
        <dbReference type="ARBA" id="ARBA00018672"/>
    </source>
</evidence>
<dbReference type="Gene3D" id="1.10.287.130">
    <property type="match status" value="1"/>
</dbReference>
<evidence type="ECO:0000256" key="9">
    <source>
        <dbReference type="ARBA" id="ARBA00022692"/>
    </source>
</evidence>
<evidence type="ECO:0000259" key="18">
    <source>
        <dbReference type="PROSITE" id="PS50109"/>
    </source>
</evidence>
<dbReference type="CDD" id="cd00082">
    <property type="entry name" value="HisKA"/>
    <property type="match status" value="1"/>
</dbReference>
<dbReference type="FunFam" id="1.10.287.130:FF:000001">
    <property type="entry name" value="Two-component sensor histidine kinase"/>
    <property type="match status" value="1"/>
</dbReference>
<dbReference type="Gene3D" id="3.30.565.10">
    <property type="entry name" value="Histidine kinase-like ATPase, C-terminal domain"/>
    <property type="match status" value="1"/>
</dbReference>
<dbReference type="Gene3D" id="3.40.50.2300">
    <property type="match status" value="1"/>
</dbReference>
<dbReference type="Pfam" id="PF00512">
    <property type="entry name" value="HisKA"/>
    <property type="match status" value="1"/>
</dbReference>
<feature type="modified residue" description="4-aspartylphosphate" evidence="16">
    <location>
        <position position="719"/>
    </location>
</feature>
<dbReference type="SUPFAM" id="SSF103190">
    <property type="entry name" value="Sensory domain-like"/>
    <property type="match status" value="1"/>
</dbReference>
<keyword evidence="9 17" id="KW-0812">Transmembrane</keyword>
<evidence type="ECO:0000256" key="16">
    <source>
        <dbReference type="PROSITE-ProRule" id="PRU00169"/>
    </source>
</evidence>
<evidence type="ECO:0000259" key="19">
    <source>
        <dbReference type="PROSITE" id="PS50110"/>
    </source>
</evidence>
<comment type="catalytic activity">
    <reaction evidence="1">
        <text>ATP + protein L-histidine = ADP + protein N-phospho-L-histidine.</text>
        <dbReference type="EC" id="2.7.13.3"/>
    </reaction>
</comment>
<dbReference type="PROSITE" id="PS50110">
    <property type="entry name" value="RESPONSE_REGULATORY"/>
    <property type="match status" value="1"/>
</dbReference>
<dbReference type="InterPro" id="IPR029151">
    <property type="entry name" value="Sensor-like_sf"/>
</dbReference>
<keyword evidence="10" id="KW-0418">Kinase</keyword>
<dbReference type="InterPro" id="IPR003661">
    <property type="entry name" value="HisK_dim/P_dom"/>
</dbReference>
<feature type="domain" description="Histidine kinase" evidence="18">
    <location>
        <begin position="420"/>
        <end position="641"/>
    </location>
</feature>
<gene>
    <name evidence="20" type="ORF">H9735_11230</name>
</gene>
<dbReference type="GO" id="GO:0005886">
    <property type="term" value="C:plasma membrane"/>
    <property type="evidence" value="ECO:0007669"/>
    <property type="project" value="UniProtKB-SubCell"/>
</dbReference>
<keyword evidence="6" id="KW-1003">Cell membrane</keyword>
<dbReference type="CDD" id="cd18773">
    <property type="entry name" value="PDC1_HK_sensor"/>
    <property type="match status" value="1"/>
</dbReference>
<dbReference type="InterPro" id="IPR003594">
    <property type="entry name" value="HATPase_dom"/>
</dbReference>
<comment type="caution">
    <text evidence="20">The sequence shown here is derived from an EMBL/GenBank/DDBJ whole genome shotgun (WGS) entry which is preliminary data.</text>
</comment>
<dbReference type="InterPro" id="IPR005467">
    <property type="entry name" value="His_kinase_dom"/>
</dbReference>
<evidence type="ECO:0000256" key="8">
    <source>
        <dbReference type="ARBA" id="ARBA00022679"/>
    </source>
</evidence>
<dbReference type="PANTHER" id="PTHR43047">
    <property type="entry name" value="TWO-COMPONENT HISTIDINE PROTEIN KINASE"/>
    <property type="match status" value="1"/>
</dbReference>
<sequence length="791" mass="89465">MGTSLAGSCASEMQSKLTAYETLLSFGTDRTDEERSDEEVTEWLRFYFNRVIRVIGANIIDPYAVLDGEIIAANPWEGDSDYDYESTQWYQKAMENDGGPAFTDVYTDVIQERSIITISQRSESGDAVLAFDIFPENLKFDFESISLPEGGSYFLFDSKGKIIFEQSETGDYVFKEENFNKLFESIKKGEHDTYDSSIKDAAGKTHGVYYVAMPNGWYSVVTIPYASILQNVEQFFVGFIIVFGVLMLLLGFITYRDIVFQKKMGRTDETVRVLGNSYYAIYRVDYGQGTYDMIKGSDYVRMHIPKQGAYQSLMNTMSEVIEEDARSDFRESFSLESIKKLVNRRVRDFGGDFLRKFGDEYRWVNVNVLFDESLAPEEVVLCFKEVSSEKQRQLKERSLLEDALAASRQSEKTKQAFFSNMSHDMRTPLNAIIGLSDLAEKSVNDSEKTKEYIKKIKSSGEHLLELINDILDISRMEQGEVEIEQQEFDLETCISDCADSFRYKADTEGKKFRVTCQMTHRRVIGDPFRVTQLLNNLLSNAFKFTEAGGEIKLKVSQVENQEYAKYKIIVSDTGLGMSEEFLEKLFEPYARETRFSARKIVGTGLGMSIVKSLVDQMEGHINVESELGKGTTFTLILPFETADEKEETNTVLEAEETDISFSLAGRKILLAEDNEINMELATEILSMHGVEIVQAWNGKEAADIFCSSDEYSFDAILMDMQMPEMDGCEAAKLIRSSGRADAESIPIIAVTANAFAEDIAATAEAGMNAHISKPIDFKILCDTLEKLIEEK</sequence>
<evidence type="ECO:0000256" key="11">
    <source>
        <dbReference type="ARBA" id="ARBA00022989"/>
    </source>
</evidence>
<evidence type="ECO:0000256" key="12">
    <source>
        <dbReference type="ARBA" id="ARBA00023012"/>
    </source>
</evidence>
<dbReference type="PRINTS" id="PR00344">
    <property type="entry name" value="BCTRLSENSOR"/>
</dbReference>
<keyword evidence="7 16" id="KW-0597">Phosphoprotein</keyword>
<reference evidence="20" key="2">
    <citation type="submission" date="2021-04" db="EMBL/GenBank/DDBJ databases">
        <authorList>
            <person name="Gilroy R."/>
        </authorList>
    </citation>
    <scope>NUCLEOTIDE SEQUENCE</scope>
    <source>
        <strain evidence="20">CHK191-13928</strain>
    </source>
</reference>
<dbReference type="Pfam" id="PF02743">
    <property type="entry name" value="dCache_1"/>
    <property type="match status" value="1"/>
</dbReference>
<reference evidence="20" key="1">
    <citation type="journal article" date="2021" name="PeerJ">
        <title>Extensive microbial diversity within the chicken gut microbiome revealed by metagenomics and culture.</title>
        <authorList>
            <person name="Gilroy R."/>
            <person name="Ravi A."/>
            <person name="Getino M."/>
            <person name="Pursley I."/>
            <person name="Horton D.L."/>
            <person name="Alikhan N.F."/>
            <person name="Baker D."/>
            <person name="Gharbi K."/>
            <person name="Hall N."/>
            <person name="Watson M."/>
            <person name="Adriaenssens E.M."/>
            <person name="Foster-Nyarko E."/>
            <person name="Jarju S."/>
            <person name="Secka A."/>
            <person name="Antonio M."/>
            <person name="Oren A."/>
            <person name="Chaudhuri R.R."/>
            <person name="La Ragione R."/>
            <person name="Hildebrand F."/>
            <person name="Pallen M.J."/>
        </authorList>
    </citation>
    <scope>NUCLEOTIDE SEQUENCE</scope>
    <source>
        <strain evidence="20">CHK191-13928</strain>
    </source>
</reference>
<evidence type="ECO:0000256" key="15">
    <source>
        <dbReference type="ARBA" id="ARBA00074306"/>
    </source>
</evidence>
<dbReference type="PROSITE" id="PS50109">
    <property type="entry name" value="HIS_KIN"/>
    <property type="match status" value="1"/>
</dbReference>
<evidence type="ECO:0000256" key="10">
    <source>
        <dbReference type="ARBA" id="ARBA00022777"/>
    </source>
</evidence>
<evidence type="ECO:0000313" key="20">
    <source>
        <dbReference type="EMBL" id="HIX68677.1"/>
    </source>
</evidence>
<dbReference type="InterPro" id="IPR036097">
    <property type="entry name" value="HisK_dim/P_sf"/>
</dbReference>
<evidence type="ECO:0000256" key="3">
    <source>
        <dbReference type="ARBA" id="ARBA00006402"/>
    </source>
</evidence>
<dbReference type="Gene3D" id="3.30.450.20">
    <property type="entry name" value="PAS domain"/>
    <property type="match status" value="2"/>
</dbReference>
<name>A0A9D1WXD8_9FIRM</name>
<dbReference type="InterPro" id="IPR036890">
    <property type="entry name" value="HATPase_C_sf"/>
</dbReference>
<dbReference type="InterPro" id="IPR001789">
    <property type="entry name" value="Sig_transdc_resp-reg_receiver"/>
</dbReference>
<feature type="domain" description="Response regulatory" evidence="19">
    <location>
        <begin position="667"/>
        <end position="788"/>
    </location>
</feature>
<keyword evidence="12" id="KW-0902">Two-component regulatory system</keyword>
<protein>
    <recommendedName>
        <fullName evidence="15">Circadian input-output histidine kinase CikA</fullName>
        <ecNumber evidence="4">2.7.13.3</ecNumber>
    </recommendedName>
    <alternativeName>
        <fullName evidence="5">Stage 0 sporulation protein A homolog</fullName>
    </alternativeName>
</protein>
<dbReference type="Pfam" id="PF02518">
    <property type="entry name" value="HATPase_c"/>
    <property type="match status" value="1"/>
</dbReference>
<dbReference type="AlphaFoldDB" id="A0A9D1WXD8"/>
<evidence type="ECO:0000256" key="13">
    <source>
        <dbReference type="ARBA" id="ARBA00023136"/>
    </source>
</evidence>
<dbReference type="EMBL" id="DXEM01000034">
    <property type="protein sequence ID" value="HIX68677.1"/>
    <property type="molecule type" value="Genomic_DNA"/>
</dbReference>
<dbReference type="SMART" id="SM00388">
    <property type="entry name" value="HisKA"/>
    <property type="match status" value="1"/>
</dbReference>
<dbReference type="GO" id="GO:0000155">
    <property type="term" value="F:phosphorelay sensor kinase activity"/>
    <property type="evidence" value="ECO:0007669"/>
    <property type="project" value="InterPro"/>
</dbReference>
<evidence type="ECO:0000256" key="17">
    <source>
        <dbReference type="SAM" id="Phobius"/>
    </source>
</evidence>
<keyword evidence="11 17" id="KW-1133">Transmembrane helix</keyword>
<dbReference type="FunFam" id="3.30.565.10:FF:000010">
    <property type="entry name" value="Sensor histidine kinase RcsC"/>
    <property type="match status" value="1"/>
</dbReference>
<dbReference type="SUPFAM" id="SSF55874">
    <property type="entry name" value="ATPase domain of HSP90 chaperone/DNA topoisomerase II/histidine kinase"/>
    <property type="match status" value="1"/>
</dbReference>
<proteinExistence type="inferred from homology"/>
<comment type="subcellular location">
    <subcellularLocation>
        <location evidence="2">Cell membrane</location>
        <topology evidence="2">Multi-pass membrane protein</topology>
    </subcellularLocation>
</comment>
<organism evidence="20 21">
    <name type="scientific">Candidatus Anaerostipes excrementavium</name>
    <dbReference type="NCBI Taxonomy" id="2838463"/>
    <lineage>
        <taxon>Bacteria</taxon>
        <taxon>Bacillati</taxon>
        <taxon>Bacillota</taxon>
        <taxon>Clostridia</taxon>
        <taxon>Lachnospirales</taxon>
        <taxon>Lachnospiraceae</taxon>
        <taxon>Anaerostipes</taxon>
    </lineage>
</organism>
<evidence type="ECO:0000256" key="6">
    <source>
        <dbReference type="ARBA" id="ARBA00022475"/>
    </source>
</evidence>
<accession>A0A9D1WXD8</accession>
<dbReference type="PANTHER" id="PTHR43047:SF66">
    <property type="entry name" value="HISKA"/>
    <property type="match status" value="1"/>
</dbReference>
<dbReference type="SUPFAM" id="SSF52172">
    <property type="entry name" value="CheY-like"/>
    <property type="match status" value="1"/>
</dbReference>
<dbReference type="InterPro" id="IPR033479">
    <property type="entry name" value="dCache_1"/>
</dbReference>
<dbReference type="InterPro" id="IPR004358">
    <property type="entry name" value="Sig_transdc_His_kin-like_C"/>
</dbReference>
<evidence type="ECO:0000256" key="1">
    <source>
        <dbReference type="ARBA" id="ARBA00000085"/>
    </source>
</evidence>
<dbReference type="SUPFAM" id="SSF47384">
    <property type="entry name" value="Homodimeric domain of signal transducing histidine kinase"/>
    <property type="match status" value="1"/>
</dbReference>
<comment type="similarity">
    <text evidence="3">In the N-terminal section; belongs to the phytochrome family.</text>
</comment>
<feature type="transmembrane region" description="Helical" evidence="17">
    <location>
        <begin position="235"/>
        <end position="255"/>
    </location>
</feature>
<dbReference type="Pfam" id="PF00072">
    <property type="entry name" value="Response_reg"/>
    <property type="match status" value="1"/>
</dbReference>
<dbReference type="GO" id="GO:0009927">
    <property type="term" value="F:histidine phosphotransfer kinase activity"/>
    <property type="evidence" value="ECO:0007669"/>
    <property type="project" value="TreeGrafter"/>
</dbReference>
<dbReference type="CDD" id="cd18774">
    <property type="entry name" value="PDC2_HK_sensor"/>
    <property type="match status" value="1"/>
</dbReference>
<dbReference type="EC" id="2.7.13.3" evidence="4"/>
<dbReference type="Proteomes" id="UP000886721">
    <property type="component" value="Unassembled WGS sequence"/>
</dbReference>
<dbReference type="SMART" id="SM00387">
    <property type="entry name" value="HATPase_c"/>
    <property type="match status" value="1"/>
</dbReference>
<dbReference type="InterPro" id="IPR011006">
    <property type="entry name" value="CheY-like_superfamily"/>
</dbReference>
<evidence type="ECO:0000313" key="21">
    <source>
        <dbReference type="Proteomes" id="UP000886721"/>
    </source>
</evidence>
<evidence type="ECO:0000256" key="4">
    <source>
        <dbReference type="ARBA" id="ARBA00012438"/>
    </source>
</evidence>
<comment type="function">
    <text evidence="14">May play the central regulatory role in sporulation. It may be an element of the effector pathway responsible for the activation of sporulation genes in response to nutritional stress. Spo0A may act in concert with spo0H (a sigma factor) to control the expression of some genes that are critical to the sporulation process.</text>
</comment>
<evidence type="ECO:0000256" key="14">
    <source>
        <dbReference type="ARBA" id="ARBA00024867"/>
    </source>
</evidence>
<dbReference type="SMART" id="SM00448">
    <property type="entry name" value="REC"/>
    <property type="match status" value="1"/>
</dbReference>